<dbReference type="SMR" id="A0A2S0VMV1"/>
<dbReference type="RefSeq" id="WP_108601620.1">
    <property type="nucleotide sequence ID" value="NZ_CP026604.1"/>
</dbReference>
<reference evidence="3 4" key="1">
    <citation type="submission" date="2018-01" db="EMBL/GenBank/DDBJ databases">
        <title>Genome sequence of a Cantenovulum-like bacteria.</title>
        <authorList>
            <person name="Tan W.R."/>
            <person name="Lau N.-S."/>
            <person name="Go F."/>
            <person name="Amirul A.-A.A."/>
        </authorList>
    </citation>
    <scope>NUCLEOTIDE SEQUENCE [LARGE SCALE GENOMIC DNA]</scope>
    <source>
        <strain evidence="3 4">CCB-QB4</strain>
    </source>
</reference>
<dbReference type="OrthoDB" id="258246at2"/>
<sequence length="410" mass="46984">MKPTLAHSKCNLNKLTRWTVQYLALFFLCSCSNQWAVDTPSTANQQATLPSHQQVLASMHKVANWQLPKINKLSYLPEKRGESLQEKRWMQSAFYLGLTEIAERSNNDLYLEWISYKNKKWQWQLGPHAYFADDQLVAQTYIWYYLTQQPEQKVLAPTRAAFDQVISNNPNHSLTFNDDSDSNGLFACQARWCWANALFMAPASWFGLSAATGDPKYAQYAHKEVKATLDYLYDPEHDLLYRDSRFKNQKDEFGNPLFWARGTGWGFAGLARMMEFIPTEDPRRAYYENRFKKIAAKLKSLQKQDGSWAMSLLAKENMPQPETSSTALFSYGFAWGLNNGLLNAEEYQATLNKSWALLNSAIHPNGKLGWVQQVGVAPSEVTYDDSQIYAVGAFLLAGSEIYDYQKRLNI</sequence>
<evidence type="ECO:0000313" key="3">
    <source>
        <dbReference type="EMBL" id="AWB65544.1"/>
    </source>
</evidence>
<dbReference type="InterPro" id="IPR012341">
    <property type="entry name" value="6hp_glycosidase-like_sf"/>
</dbReference>
<dbReference type="SUPFAM" id="SSF48208">
    <property type="entry name" value="Six-hairpin glycosidases"/>
    <property type="match status" value="1"/>
</dbReference>
<dbReference type="InterPro" id="IPR008928">
    <property type="entry name" value="6-hairpin_glycosidase_sf"/>
</dbReference>
<gene>
    <name evidence="3" type="ORF">C2869_03435</name>
</gene>
<protein>
    <submittedName>
        <fullName evidence="3">Uncharacterized protein</fullName>
    </submittedName>
</protein>
<dbReference type="InterPro" id="IPR052043">
    <property type="entry name" value="PolySaccharide_Degr_Enz"/>
</dbReference>
<dbReference type="GO" id="GO:0005975">
    <property type="term" value="P:carbohydrate metabolic process"/>
    <property type="evidence" value="ECO:0007669"/>
    <property type="project" value="InterPro"/>
</dbReference>
<dbReference type="KEGG" id="cate:C2869_03435"/>
<proteinExistence type="predicted"/>
<dbReference type="Proteomes" id="UP000244441">
    <property type="component" value="Chromosome"/>
</dbReference>
<evidence type="ECO:0000313" key="4">
    <source>
        <dbReference type="Proteomes" id="UP000244441"/>
    </source>
</evidence>
<keyword evidence="1" id="KW-0378">Hydrolase</keyword>
<dbReference type="PROSITE" id="PS51257">
    <property type="entry name" value="PROKAR_LIPOPROTEIN"/>
    <property type="match status" value="1"/>
</dbReference>
<name>A0A2S0VMV1_9ALTE</name>
<dbReference type="PANTHER" id="PTHR33886">
    <property type="entry name" value="UNSATURATED RHAMNOGALACTURONAN HYDROLASE (EUROFUNG)"/>
    <property type="match status" value="1"/>
</dbReference>
<dbReference type="Pfam" id="PF07470">
    <property type="entry name" value="Glyco_hydro_88"/>
    <property type="match status" value="1"/>
</dbReference>
<dbReference type="InterPro" id="IPR010905">
    <property type="entry name" value="Glyco_hydro_88"/>
</dbReference>
<dbReference type="EMBL" id="CP026604">
    <property type="protein sequence ID" value="AWB65544.1"/>
    <property type="molecule type" value="Genomic_DNA"/>
</dbReference>
<evidence type="ECO:0000256" key="2">
    <source>
        <dbReference type="SAM" id="SignalP"/>
    </source>
</evidence>
<organism evidence="3 4">
    <name type="scientific">Saccharobesus litoralis</name>
    <dbReference type="NCBI Taxonomy" id="2172099"/>
    <lineage>
        <taxon>Bacteria</taxon>
        <taxon>Pseudomonadati</taxon>
        <taxon>Pseudomonadota</taxon>
        <taxon>Gammaproteobacteria</taxon>
        <taxon>Alteromonadales</taxon>
        <taxon>Alteromonadaceae</taxon>
        <taxon>Saccharobesus</taxon>
    </lineage>
</organism>
<keyword evidence="2" id="KW-0732">Signal</keyword>
<feature type="chain" id="PRO_5015504156" evidence="2">
    <location>
        <begin position="37"/>
        <end position="410"/>
    </location>
</feature>
<dbReference type="Gene3D" id="1.50.10.10">
    <property type="match status" value="1"/>
</dbReference>
<accession>A0A2S0VMV1</accession>
<keyword evidence="4" id="KW-1185">Reference proteome</keyword>
<dbReference type="AlphaFoldDB" id="A0A2S0VMV1"/>
<dbReference type="GO" id="GO:0016787">
    <property type="term" value="F:hydrolase activity"/>
    <property type="evidence" value="ECO:0007669"/>
    <property type="project" value="UniProtKB-KW"/>
</dbReference>
<dbReference type="PANTHER" id="PTHR33886:SF8">
    <property type="entry name" value="UNSATURATED RHAMNOGALACTURONAN HYDROLASE (EUROFUNG)"/>
    <property type="match status" value="1"/>
</dbReference>
<evidence type="ECO:0000256" key="1">
    <source>
        <dbReference type="ARBA" id="ARBA00022801"/>
    </source>
</evidence>
<feature type="signal peptide" evidence="2">
    <location>
        <begin position="1"/>
        <end position="36"/>
    </location>
</feature>